<name>A0A0F9NMH7_9ZZZZ</name>
<comment type="caution">
    <text evidence="1">The sequence shown here is derived from an EMBL/GenBank/DDBJ whole genome shotgun (WGS) entry which is preliminary data.</text>
</comment>
<evidence type="ECO:0000313" key="1">
    <source>
        <dbReference type="EMBL" id="KKN19074.1"/>
    </source>
</evidence>
<dbReference type="EMBL" id="LAZR01003369">
    <property type="protein sequence ID" value="KKN19074.1"/>
    <property type="molecule type" value="Genomic_DNA"/>
</dbReference>
<sequence>MKSLNNSFNPSEFLNIARQLLLINDLDEKGKFRTSIGRAYYSAFLSTRTRLEREGKRFGSEGQHKKVRDLLKSINMHHMADQLLELFDYRRDADYYLSDSINRTMNAVLCNKCILIAEKVIEEIEDIAIK</sequence>
<dbReference type="AlphaFoldDB" id="A0A0F9NMH7"/>
<proteinExistence type="predicted"/>
<dbReference type="Gene3D" id="1.20.120.330">
    <property type="entry name" value="Nucleotidyltransferases domain 2"/>
    <property type="match status" value="1"/>
</dbReference>
<reference evidence="1" key="1">
    <citation type="journal article" date="2015" name="Nature">
        <title>Complex archaea that bridge the gap between prokaryotes and eukaryotes.</title>
        <authorList>
            <person name="Spang A."/>
            <person name="Saw J.H."/>
            <person name="Jorgensen S.L."/>
            <person name="Zaremba-Niedzwiedzka K."/>
            <person name="Martijn J."/>
            <person name="Lind A.E."/>
            <person name="van Eijk R."/>
            <person name="Schleper C."/>
            <person name="Guy L."/>
            <person name="Ettema T.J."/>
        </authorList>
    </citation>
    <scope>NUCLEOTIDE SEQUENCE</scope>
</reference>
<accession>A0A0F9NMH7</accession>
<organism evidence="1">
    <name type="scientific">marine sediment metagenome</name>
    <dbReference type="NCBI Taxonomy" id="412755"/>
    <lineage>
        <taxon>unclassified sequences</taxon>
        <taxon>metagenomes</taxon>
        <taxon>ecological metagenomes</taxon>
    </lineage>
</organism>
<gene>
    <name evidence="1" type="ORF">LCGC14_0949400</name>
</gene>
<protein>
    <submittedName>
        <fullName evidence="1">Uncharacterized protein</fullName>
    </submittedName>
</protein>